<feature type="transmembrane region" description="Helical" evidence="1">
    <location>
        <begin position="82"/>
        <end position="103"/>
    </location>
</feature>
<dbReference type="EMBL" id="ARXS01000073">
    <property type="protein sequence ID" value="MCU5784992.1"/>
    <property type="molecule type" value="Genomic_DNA"/>
</dbReference>
<dbReference type="InterPro" id="IPR046554">
    <property type="entry name" value="DUF6708"/>
</dbReference>
<feature type="non-terminal residue" evidence="3">
    <location>
        <position position="183"/>
    </location>
</feature>
<gene>
    <name evidence="3" type="ORF">MA04_04292</name>
</gene>
<evidence type="ECO:0000313" key="4">
    <source>
        <dbReference type="Proteomes" id="UP001064106"/>
    </source>
</evidence>
<comment type="caution">
    <text evidence="3">The sequence shown here is derived from an EMBL/GenBank/DDBJ whole genome shotgun (WGS) entry which is preliminary data.</text>
</comment>
<reference evidence="3" key="1">
    <citation type="submission" date="2012-09" db="EMBL/GenBank/DDBJ databases">
        <title>Genome Sequence of alkane-degrading Bacterium Alcanivorax balearicus MACL04.</title>
        <authorList>
            <person name="Lai Q."/>
            <person name="Shao Z."/>
        </authorList>
    </citation>
    <scope>NUCLEOTIDE SEQUENCE</scope>
    <source>
        <strain evidence="3">MACL04</strain>
    </source>
</reference>
<protein>
    <recommendedName>
        <fullName evidence="2">DUF6708 domain-containing protein</fullName>
    </recommendedName>
</protein>
<dbReference type="Proteomes" id="UP001064106">
    <property type="component" value="Unassembled WGS sequence"/>
</dbReference>
<feature type="domain" description="DUF6708" evidence="2">
    <location>
        <begin position="121"/>
        <end position="181"/>
    </location>
</feature>
<keyword evidence="4" id="KW-1185">Reference proteome</keyword>
<sequence length="183" mass="21246">MPVDDKERGILIPEWRKEEPELTFTEAQRKRKLYARKLPLRVMPFDKGQSVHLHPRAFQTLLRIHSEGIEVGTSMGEGVAKYLGFGGGIICCLAIFFLVHPLLATDIDWFYSFIFCVSISFFLLGVVFIRRAFFSPSDHPTLFNRKTRQVHVIPLKPLNFLKFWEKGKPGKMKTYSWDNVTVR</sequence>
<organism evidence="3 4">
    <name type="scientific">Alloalcanivorax balearicus MACL04</name>
    <dbReference type="NCBI Taxonomy" id="1177182"/>
    <lineage>
        <taxon>Bacteria</taxon>
        <taxon>Pseudomonadati</taxon>
        <taxon>Pseudomonadota</taxon>
        <taxon>Gammaproteobacteria</taxon>
        <taxon>Oceanospirillales</taxon>
        <taxon>Alcanivoracaceae</taxon>
        <taxon>Alloalcanivorax</taxon>
    </lineage>
</organism>
<evidence type="ECO:0000259" key="2">
    <source>
        <dbReference type="Pfam" id="PF20455"/>
    </source>
</evidence>
<keyword evidence="1" id="KW-1133">Transmembrane helix</keyword>
<keyword evidence="1" id="KW-0812">Transmembrane</keyword>
<dbReference type="RefSeq" id="WP_262462856.1">
    <property type="nucleotide sequence ID" value="NZ_ARXS01000073.1"/>
</dbReference>
<feature type="transmembrane region" description="Helical" evidence="1">
    <location>
        <begin position="109"/>
        <end position="129"/>
    </location>
</feature>
<evidence type="ECO:0000256" key="1">
    <source>
        <dbReference type="SAM" id="Phobius"/>
    </source>
</evidence>
<proteinExistence type="predicted"/>
<accession>A0ABT2R5L1</accession>
<evidence type="ECO:0000313" key="3">
    <source>
        <dbReference type="EMBL" id="MCU5784992.1"/>
    </source>
</evidence>
<keyword evidence="1" id="KW-0472">Membrane</keyword>
<name>A0ABT2R5L1_9GAMM</name>
<dbReference type="Pfam" id="PF20455">
    <property type="entry name" value="DUF6708"/>
    <property type="match status" value="1"/>
</dbReference>